<evidence type="ECO:0000313" key="3">
    <source>
        <dbReference type="Proteomes" id="UP000663828"/>
    </source>
</evidence>
<gene>
    <name evidence="2" type="ORF">XAT740_LOCUS13135</name>
</gene>
<keyword evidence="1" id="KW-0732">Signal</keyword>
<feature type="signal peptide" evidence="1">
    <location>
        <begin position="1"/>
        <end position="32"/>
    </location>
</feature>
<name>A0A814GQE8_ADIRI</name>
<dbReference type="EMBL" id="CAJNOR010000755">
    <property type="protein sequence ID" value="CAF0999618.1"/>
    <property type="molecule type" value="Genomic_DNA"/>
</dbReference>
<sequence>MVHHDSGAQLGMIWFRILRLFLTCSMEKVADCQFTCLAIVQYQAVVTRRKYLPDISKIDIVLAIVIEVSNMNELDRRTDLQRDFANCYKRTVAIFKQDINRLRIITVPDQIYSTIIIVELKTLFACYRVWKDVL</sequence>
<reference evidence="2" key="1">
    <citation type="submission" date="2021-02" db="EMBL/GenBank/DDBJ databases">
        <authorList>
            <person name="Nowell W R."/>
        </authorList>
    </citation>
    <scope>NUCLEOTIDE SEQUENCE</scope>
</reference>
<dbReference type="Proteomes" id="UP000663828">
    <property type="component" value="Unassembled WGS sequence"/>
</dbReference>
<dbReference type="AlphaFoldDB" id="A0A814GQE8"/>
<evidence type="ECO:0000256" key="1">
    <source>
        <dbReference type="SAM" id="SignalP"/>
    </source>
</evidence>
<organism evidence="2 3">
    <name type="scientific">Adineta ricciae</name>
    <name type="common">Rotifer</name>
    <dbReference type="NCBI Taxonomy" id="249248"/>
    <lineage>
        <taxon>Eukaryota</taxon>
        <taxon>Metazoa</taxon>
        <taxon>Spiralia</taxon>
        <taxon>Gnathifera</taxon>
        <taxon>Rotifera</taxon>
        <taxon>Eurotatoria</taxon>
        <taxon>Bdelloidea</taxon>
        <taxon>Adinetida</taxon>
        <taxon>Adinetidae</taxon>
        <taxon>Adineta</taxon>
    </lineage>
</organism>
<protein>
    <submittedName>
        <fullName evidence="2">Uncharacterized protein</fullName>
    </submittedName>
</protein>
<accession>A0A814GQE8</accession>
<comment type="caution">
    <text evidence="2">The sequence shown here is derived from an EMBL/GenBank/DDBJ whole genome shotgun (WGS) entry which is preliminary data.</text>
</comment>
<feature type="chain" id="PRO_5032564984" evidence="1">
    <location>
        <begin position="33"/>
        <end position="134"/>
    </location>
</feature>
<keyword evidence="3" id="KW-1185">Reference proteome</keyword>
<evidence type="ECO:0000313" key="2">
    <source>
        <dbReference type="EMBL" id="CAF0999618.1"/>
    </source>
</evidence>
<proteinExistence type="predicted"/>